<keyword evidence="1" id="KW-0472">Membrane</keyword>
<reference evidence="2 3" key="1">
    <citation type="submission" date="2023-06" db="EMBL/GenBank/DDBJ databases">
        <title>Whole genome sequence of Oscillatoria calcuttensis NRMC-F 0142.</title>
        <authorList>
            <person name="Shakena Fathima T."/>
            <person name="Muralitharan G."/>
            <person name="Thajuddin N."/>
        </authorList>
    </citation>
    <scope>NUCLEOTIDE SEQUENCE [LARGE SCALE GENOMIC DNA]</scope>
    <source>
        <strain evidence="2 3">NRMC-F 0142</strain>
    </source>
</reference>
<evidence type="ECO:0000313" key="2">
    <source>
        <dbReference type="EMBL" id="MDL5055909.1"/>
    </source>
</evidence>
<keyword evidence="3" id="KW-1185">Reference proteome</keyword>
<feature type="transmembrane region" description="Helical" evidence="1">
    <location>
        <begin position="40"/>
        <end position="64"/>
    </location>
</feature>
<sequence>MNIDFTQIFTYGIEMTVTLLLAFGLYLLRVRLSPTDTKDWIMSNGLMLFISFAVAWLLAFGIVFSPNISAILGAIGFNASQSAAAMALVIAGFTIGTTAEPTS</sequence>
<dbReference type="EMBL" id="JASVEJ010000001">
    <property type="protein sequence ID" value="MDL5055909.1"/>
    <property type="molecule type" value="Genomic_DNA"/>
</dbReference>
<name>A0ABT7LVA8_9CYAN</name>
<dbReference type="Proteomes" id="UP001230986">
    <property type="component" value="Unassembled WGS sequence"/>
</dbReference>
<evidence type="ECO:0000256" key="1">
    <source>
        <dbReference type="SAM" id="Phobius"/>
    </source>
</evidence>
<feature type="transmembrane region" description="Helical" evidence="1">
    <location>
        <begin position="6"/>
        <end position="28"/>
    </location>
</feature>
<comment type="caution">
    <text evidence="2">The sequence shown here is derived from an EMBL/GenBank/DDBJ whole genome shotgun (WGS) entry which is preliminary data.</text>
</comment>
<proteinExistence type="predicted"/>
<dbReference type="RefSeq" id="WP_286004018.1">
    <property type="nucleotide sequence ID" value="NZ_JASVEJ010000001.1"/>
</dbReference>
<keyword evidence="1" id="KW-1133">Transmembrane helix</keyword>
<protein>
    <submittedName>
        <fullName evidence="2">Uncharacterized protein</fullName>
    </submittedName>
</protein>
<keyword evidence="1" id="KW-0812">Transmembrane</keyword>
<evidence type="ECO:0000313" key="3">
    <source>
        <dbReference type="Proteomes" id="UP001230986"/>
    </source>
</evidence>
<accession>A0ABT7LVA8</accession>
<feature type="transmembrane region" description="Helical" evidence="1">
    <location>
        <begin position="70"/>
        <end position="95"/>
    </location>
</feature>
<organism evidence="2 3">
    <name type="scientific">Geitlerinema calcuttense NRMC-F 0142</name>
    <dbReference type="NCBI Taxonomy" id="2922238"/>
    <lineage>
        <taxon>Bacteria</taxon>
        <taxon>Bacillati</taxon>
        <taxon>Cyanobacteriota</taxon>
        <taxon>Cyanophyceae</taxon>
        <taxon>Geitlerinematales</taxon>
        <taxon>Geitlerinemataceae</taxon>
        <taxon>Geitlerinema</taxon>
    </lineage>
</organism>
<gene>
    <name evidence="2" type="ORF">QQ055_00200</name>
</gene>